<organism evidence="3 4">
    <name type="scientific">Daldinia eschscholtzii</name>
    <dbReference type="NCBI Taxonomy" id="292717"/>
    <lineage>
        <taxon>Eukaryota</taxon>
        <taxon>Fungi</taxon>
        <taxon>Dikarya</taxon>
        <taxon>Ascomycota</taxon>
        <taxon>Pezizomycotina</taxon>
        <taxon>Sordariomycetes</taxon>
        <taxon>Xylariomycetidae</taxon>
        <taxon>Xylariales</taxon>
        <taxon>Hypoxylaceae</taxon>
        <taxon>Daldinia</taxon>
    </lineage>
</organism>
<evidence type="ECO:0000256" key="1">
    <source>
        <dbReference type="SAM" id="MobiDB-lite"/>
    </source>
</evidence>
<evidence type="ECO:0000313" key="4">
    <source>
        <dbReference type="Proteomes" id="UP001369815"/>
    </source>
</evidence>
<gene>
    <name evidence="3" type="ORF">Daesc_007403</name>
</gene>
<protein>
    <recommendedName>
        <fullName evidence="2">Ubiquitin-like domain-containing protein</fullName>
    </recommendedName>
</protein>
<feature type="compositionally biased region" description="Pro residues" evidence="1">
    <location>
        <begin position="467"/>
        <end position="480"/>
    </location>
</feature>
<feature type="compositionally biased region" description="Basic residues" evidence="1">
    <location>
        <begin position="84"/>
        <end position="95"/>
    </location>
</feature>
<feature type="compositionally biased region" description="Basic and acidic residues" evidence="1">
    <location>
        <begin position="203"/>
        <end position="214"/>
    </location>
</feature>
<dbReference type="AlphaFoldDB" id="A0AAX6ME38"/>
<feature type="compositionally biased region" description="Gly residues" evidence="1">
    <location>
        <begin position="546"/>
        <end position="569"/>
    </location>
</feature>
<proteinExistence type="predicted"/>
<feature type="compositionally biased region" description="Low complexity" evidence="1">
    <location>
        <begin position="215"/>
        <end position="237"/>
    </location>
</feature>
<feature type="compositionally biased region" description="Basic and acidic residues" evidence="1">
    <location>
        <begin position="365"/>
        <end position="376"/>
    </location>
</feature>
<feature type="compositionally biased region" description="Low complexity" evidence="1">
    <location>
        <begin position="323"/>
        <end position="338"/>
    </location>
</feature>
<comment type="caution">
    <text evidence="3">The sequence shown here is derived from an EMBL/GenBank/DDBJ whole genome shotgun (WGS) entry which is preliminary data.</text>
</comment>
<evidence type="ECO:0000259" key="2">
    <source>
        <dbReference type="Pfam" id="PF22893"/>
    </source>
</evidence>
<dbReference type="Proteomes" id="UP001369815">
    <property type="component" value="Unassembled WGS sequence"/>
</dbReference>
<name>A0AAX6ME38_9PEZI</name>
<dbReference type="InterPro" id="IPR054464">
    <property type="entry name" value="ULD_fung"/>
</dbReference>
<feature type="compositionally biased region" description="Basic and acidic residues" evidence="1">
    <location>
        <begin position="295"/>
        <end position="313"/>
    </location>
</feature>
<feature type="compositionally biased region" description="Basic residues" evidence="1">
    <location>
        <begin position="583"/>
        <end position="596"/>
    </location>
</feature>
<reference evidence="3 4" key="1">
    <citation type="journal article" date="2024" name="Front Chem Biol">
        <title>Unveiling the potential of Daldinia eschscholtzii MFLUCC 19-0629 through bioactivity and bioinformatics studies for enhanced sustainable agriculture production.</title>
        <authorList>
            <person name="Brooks S."/>
            <person name="Weaver J.A."/>
            <person name="Klomchit A."/>
            <person name="Alharthi S.A."/>
            <person name="Onlamun T."/>
            <person name="Nurani R."/>
            <person name="Vong T.K."/>
            <person name="Alberti F."/>
            <person name="Greco C."/>
        </authorList>
    </citation>
    <scope>NUCLEOTIDE SEQUENCE [LARGE SCALE GENOMIC DNA]</scope>
    <source>
        <strain evidence="3">MFLUCC 19-0629</strain>
    </source>
</reference>
<feature type="region of interest" description="Disordered" evidence="1">
    <location>
        <begin position="357"/>
        <end position="376"/>
    </location>
</feature>
<accession>A0AAX6ME38</accession>
<feature type="region of interest" description="Disordered" evidence="1">
    <location>
        <begin position="546"/>
        <end position="596"/>
    </location>
</feature>
<dbReference type="Pfam" id="PF22893">
    <property type="entry name" value="ULD_2"/>
    <property type="match status" value="1"/>
</dbReference>
<evidence type="ECO:0000313" key="3">
    <source>
        <dbReference type="EMBL" id="KAK6950875.1"/>
    </source>
</evidence>
<feature type="region of interest" description="Disordered" evidence="1">
    <location>
        <begin position="175"/>
        <end position="237"/>
    </location>
</feature>
<feature type="domain" description="Ubiquitin-like" evidence="2">
    <location>
        <begin position="376"/>
        <end position="429"/>
    </location>
</feature>
<feature type="region of interest" description="Disordered" evidence="1">
    <location>
        <begin position="84"/>
        <end position="104"/>
    </location>
</feature>
<sequence>MIMRRHERLERSGPRIYAAWKPLVIGELLITDLEGPPCGFEYSPRNPPRIGYPFIAGMANPSQDLTDEDLESLREEYGAISLTPHRRSSSRRRRSIYSDSSLNQGDEDVFGGSRAFGSGVHVLSSGDEYNSRQQRVNSCTIGYDDQIDGGYTHQSILDHKDKGKAPVRVRRDFVDRRHHHHHHPRDAEIPNANPRSYTEPTDAEIRYENMESRESSSSSTSTSSTTTASASASTVNSAYEEPLSESLSEYGIGLKKTTQLLSPKPSLEALSVVESDCESFRTASPKLYLDDDDQDRSQDQDQDQDQRQGRERDDAESDPELEPQPQLQPHSADPEPAAGGSGGGPHTSEDAETPAFRSLQYGDPGWEKSADRPPKKLPIRFKDAVGRKFIFPWEKAKTWAGMERLIRNCFAYVDIIGPHVIKGHYDLFTFHLPFSTDTGFEMAPPASDPVVASGTGEPFMSGSSNQPPVPHAPTPPPAPALTPVEQSAVTILPELWEDLVEPGMFILMQMWPMAPPALAPPPPMQQQQHPPPPLGPPNILDWIGGGRGRGRGRGGGGGVGPGGGPGGRGMNPTLPGWMVERRPKPRGKTRKRRDGP</sequence>
<keyword evidence="4" id="KW-1185">Reference proteome</keyword>
<dbReference type="EMBL" id="JBANMG010000007">
    <property type="protein sequence ID" value="KAK6950875.1"/>
    <property type="molecule type" value="Genomic_DNA"/>
</dbReference>
<feature type="region of interest" description="Disordered" evidence="1">
    <location>
        <begin position="450"/>
        <end position="482"/>
    </location>
</feature>
<feature type="region of interest" description="Disordered" evidence="1">
    <location>
        <begin position="285"/>
        <end position="351"/>
    </location>
</feature>